<dbReference type="InterPro" id="IPR015421">
    <property type="entry name" value="PyrdxlP-dep_Trfase_major"/>
</dbReference>
<dbReference type="SUPFAM" id="SSF53383">
    <property type="entry name" value="PLP-dependent transferases"/>
    <property type="match status" value="1"/>
</dbReference>
<evidence type="ECO:0000313" key="4">
    <source>
        <dbReference type="Proteomes" id="UP001604336"/>
    </source>
</evidence>
<dbReference type="Pfam" id="PF00415">
    <property type="entry name" value="RCC1"/>
    <property type="match status" value="4"/>
</dbReference>
<organism evidence="3 4">
    <name type="scientific">Abeliophyllum distichum</name>
    <dbReference type="NCBI Taxonomy" id="126358"/>
    <lineage>
        <taxon>Eukaryota</taxon>
        <taxon>Viridiplantae</taxon>
        <taxon>Streptophyta</taxon>
        <taxon>Embryophyta</taxon>
        <taxon>Tracheophyta</taxon>
        <taxon>Spermatophyta</taxon>
        <taxon>Magnoliopsida</taxon>
        <taxon>eudicotyledons</taxon>
        <taxon>Gunneridae</taxon>
        <taxon>Pentapetalae</taxon>
        <taxon>asterids</taxon>
        <taxon>lamiids</taxon>
        <taxon>Lamiales</taxon>
        <taxon>Oleaceae</taxon>
        <taxon>Forsythieae</taxon>
        <taxon>Abeliophyllum</taxon>
    </lineage>
</organism>
<dbReference type="InterPro" id="IPR015422">
    <property type="entry name" value="PyrdxlP-dep_Trfase_small"/>
</dbReference>
<protein>
    <submittedName>
        <fullName evidence="3">Regulator of chromosome condensation (RCC1) family protein</fullName>
    </submittedName>
</protein>
<evidence type="ECO:0000313" key="3">
    <source>
        <dbReference type="EMBL" id="KAL2543291.1"/>
    </source>
</evidence>
<dbReference type="Gene3D" id="3.40.640.10">
    <property type="entry name" value="Type I PLP-dependent aspartate aminotransferase-like (Major domain)"/>
    <property type="match status" value="1"/>
</dbReference>
<keyword evidence="4" id="KW-1185">Reference proteome</keyword>
<sequence>MDAATSGTSSVQYHNIPEQTITALVTSPLATFQRQQRHCFGNESPGEFPLSANPSIVLHVLTTCNLDPQDLAKLEVTCSFFRQPAHFAPDYELSLSELAALDMCRMRAIFKPMTEEQRQELKQMCGGSWKLVLRFLLSGEACTRREKSQAIAGPGHSIAVTAKGSVYSFGSNNTGQLGHGTTNEESRPHIFVVQAAIGNFFTAVLSREGRVYTFSWGNESKLGHQTEVNDLEPRPLLGTLENIPVVQIAAGYCYLLALACQPSGMSVYSVGCGLGGKLGHGTRTDEKQPRLIEQFQTLNLQPVVVAAGAWHAAVVGKDGRVCTWGWGRYGCLGHGNEELESVPKVVEALSNVKATHVATGDYTTFVVSGQWRCVFIWMWGNLLVLDITLRLKMKQASKCLEARAVTSLKQVNERVVQISLTNSLYWNAHTFALTESGKLYSFGAGDKGQLASSLLQINRKANPERVEIDLARTYVNPPKPGDISYERFVRESKGILESLRRRAQIMTDGFNSCRNVVCNFTEGAMYSFPQIRLPPKAIEAAKKAGKMPDVFYCLKLLEATGISTVPGSGFGQKEGVFHLRTTILPAEEDMPPIMTSFKKFNDEFMEQYEDYRGYSRM</sequence>
<dbReference type="EMBL" id="JBFOLK010000001">
    <property type="protein sequence ID" value="KAL2543291.1"/>
    <property type="molecule type" value="Genomic_DNA"/>
</dbReference>
<feature type="repeat" description="RCC1" evidence="2">
    <location>
        <begin position="164"/>
        <end position="208"/>
    </location>
</feature>
<evidence type="ECO:0000256" key="2">
    <source>
        <dbReference type="PROSITE-ProRule" id="PRU00235"/>
    </source>
</evidence>
<comment type="caution">
    <text evidence="3">The sequence shown here is derived from an EMBL/GenBank/DDBJ whole genome shotgun (WGS) entry which is preliminary data.</text>
</comment>
<dbReference type="InterPro" id="IPR051210">
    <property type="entry name" value="Ub_ligase/GEF_domain"/>
</dbReference>
<keyword evidence="1" id="KW-0677">Repeat</keyword>
<dbReference type="InterPro" id="IPR000408">
    <property type="entry name" value="Reg_chr_condens"/>
</dbReference>
<feature type="repeat" description="RCC1" evidence="2">
    <location>
        <begin position="209"/>
        <end position="261"/>
    </location>
</feature>
<reference evidence="4" key="1">
    <citation type="submission" date="2024-07" db="EMBL/GenBank/DDBJ databases">
        <title>Two chromosome-level genome assemblies of Korean endemic species Abeliophyllum distichum and Forsythia ovata (Oleaceae).</title>
        <authorList>
            <person name="Jang H."/>
        </authorList>
    </citation>
    <scope>NUCLEOTIDE SEQUENCE [LARGE SCALE GENOMIC DNA]</scope>
</reference>
<dbReference type="PRINTS" id="PR00633">
    <property type="entry name" value="RCCNDNSATION"/>
</dbReference>
<evidence type="ECO:0000256" key="1">
    <source>
        <dbReference type="ARBA" id="ARBA00022737"/>
    </source>
</evidence>
<dbReference type="AlphaFoldDB" id="A0ABD1W1B4"/>
<proteinExistence type="predicted"/>
<dbReference type="PROSITE" id="PS00626">
    <property type="entry name" value="RCC1_2"/>
    <property type="match status" value="1"/>
</dbReference>
<dbReference type="Proteomes" id="UP001604336">
    <property type="component" value="Unassembled WGS sequence"/>
</dbReference>
<gene>
    <name evidence="3" type="ORF">Adt_04269</name>
</gene>
<feature type="repeat" description="RCC1" evidence="2">
    <location>
        <begin position="319"/>
        <end position="370"/>
    </location>
</feature>
<dbReference type="FunFam" id="3.90.1150.10:FF:000010">
    <property type="entry name" value="Alanine aminotransferase 2"/>
    <property type="match status" value="1"/>
</dbReference>
<dbReference type="InterPro" id="IPR015424">
    <property type="entry name" value="PyrdxlP-dep_Trfase"/>
</dbReference>
<dbReference type="PANTHER" id="PTHR22870">
    <property type="entry name" value="REGULATOR OF CHROMOSOME CONDENSATION"/>
    <property type="match status" value="1"/>
</dbReference>
<dbReference type="InterPro" id="IPR009091">
    <property type="entry name" value="RCC1/BLIP-II"/>
</dbReference>
<dbReference type="PANTHER" id="PTHR22870:SF24">
    <property type="entry name" value="REGULATOR OF CHROMOSOME CONDENSATION (RCC1) FAMILY PROTEIN"/>
    <property type="match status" value="1"/>
</dbReference>
<dbReference type="SUPFAM" id="SSF50985">
    <property type="entry name" value="RCC1/BLIP-II"/>
    <property type="match status" value="2"/>
</dbReference>
<dbReference type="PROSITE" id="PS50012">
    <property type="entry name" value="RCC1_3"/>
    <property type="match status" value="4"/>
</dbReference>
<dbReference type="Gene3D" id="2.130.10.30">
    <property type="entry name" value="Regulator of chromosome condensation 1/beta-lactamase-inhibitor protein II"/>
    <property type="match status" value="2"/>
</dbReference>
<dbReference type="Gene3D" id="3.90.1150.10">
    <property type="entry name" value="Aspartate Aminotransferase, domain 1"/>
    <property type="match status" value="1"/>
</dbReference>
<feature type="repeat" description="RCC1" evidence="2">
    <location>
        <begin position="265"/>
        <end position="318"/>
    </location>
</feature>
<name>A0ABD1W1B4_9LAMI</name>
<accession>A0ABD1W1B4</accession>